<dbReference type="GO" id="GO:0070880">
    <property type="term" value="P:fungal-type cell wall beta-glucan biosynthetic process"/>
    <property type="evidence" value="ECO:0007669"/>
    <property type="project" value="TreeGrafter"/>
</dbReference>
<dbReference type="OrthoDB" id="2305498at2759"/>
<dbReference type="InterPro" id="IPR037883">
    <property type="entry name" value="Knr4/Smi1-like_sf"/>
</dbReference>
<comment type="similarity">
    <text evidence="1">Belongs to the KNR4/SMI1 family.</text>
</comment>
<feature type="region of interest" description="Disordered" evidence="2">
    <location>
        <begin position="494"/>
        <end position="542"/>
    </location>
</feature>
<dbReference type="SMART" id="SM00860">
    <property type="entry name" value="SMI1_KNR4"/>
    <property type="match status" value="1"/>
</dbReference>
<dbReference type="GO" id="GO:0043332">
    <property type="term" value="C:mating projection tip"/>
    <property type="evidence" value="ECO:0007669"/>
    <property type="project" value="TreeGrafter"/>
</dbReference>
<evidence type="ECO:0000313" key="4">
    <source>
        <dbReference type="EMBL" id="SCV00019.1"/>
    </source>
</evidence>
<dbReference type="InterPro" id="IPR009203">
    <property type="entry name" value="Knr4/Smi1"/>
</dbReference>
<feature type="region of interest" description="Disordered" evidence="2">
    <location>
        <begin position="438"/>
        <end position="481"/>
    </location>
</feature>
<dbReference type="AlphaFoldDB" id="A0A1G4K7W8"/>
<dbReference type="Pfam" id="PF09346">
    <property type="entry name" value="SMI1_KNR4"/>
    <property type="match status" value="2"/>
</dbReference>
<proteinExistence type="inferred from homology"/>
<evidence type="ECO:0000256" key="2">
    <source>
        <dbReference type="SAM" id="MobiDB-lite"/>
    </source>
</evidence>
<feature type="compositionally biased region" description="Polar residues" evidence="2">
    <location>
        <begin position="386"/>
        <end position="396"/>
    </location>
</feature>
<name>A0A1G4K7W8_9SACH</name>
<dbReference type="PANTHER" id="PTHR47432:SF1">
    <property type="entry name" value="CELL WALL ASSEMBLY REGULATOR SMI1"/>
    <property type="match status" value="1"/>
</dbReference>
<dbReference type="SUPFAM" id="SSF160631">
    <property type="entry name" value="SMI1/KNR4-like"/>
    <property type="match status" value="2"/>
</dbReference>
<evidence type="ECO:0000259" key="3">
    <source>
        <dbReference type="SMART" id="SM00860"/>
    </source>
</evidence>
<feature type="region of interest" description="Disordered" evidence="2">
    <location>
        <begin position="379"/>
        <end position="425"/>
    </location>
</feature>
<dbReference type="PIRSF" id="PIRSF017023">
    <property type="entry name" value="KNR4"/>
    <property type="match status" value="1"/>
</dbReference>
<dbReference type="InterPro" id="IPR051873">
    <property type="entry name" value="KNR4/SMI1_regulator"/>
</dbReference>
<protein>
    <submittedName>
        <fullName evidence="4">LAMI_0G02344g1_1</fullName>
    </submittedName>
</protein>
<reference evidence="4 5" key="1">
    <citation type="submission" date="2016-03" db="EMBL/GenBank/DDBJ databases">
        <authorList>
            <person name="Devillers H."/>
        </authorList>
    </citation>
    <scope>NUCLEOTIDE SEQUENCE [LARGE SCALE GENOMIC DNA]</scope>
    <source>
        <strain evidence="4">CBS 11717</strain>
    </source>
</reference>
<dbReference type="Proteomes" id="UP000191024">
    <property type="component" value="Chromosome G"/>
</dbReference>
<sequence length="542" mass="58719">MEGVKKKWKELVYSFSTNDHYAEYNPNKSSGAGGIALRGGASSVPASSSQIQLTESIEGGDLGGNEGVSETLLAWRHVDSWASEHNPDLFATLSDPCTRNDINNAEKDLNIMFPASVRASLRSHDGQEDLGTLAGTSGLLYGLTLMPLDQIVQMTQTWRNVAENMSRHRAAAARAAAADQERGIEGSSGSSAAAAAGTASNDAVKIEVPNKSVTPQVLRSKGYGKLETQDYSSMNPNLQRDISVNHNAQFKMKQIPTQGSVPRDAIQPVYAHPGWIPLVTDNAGNHVAIDLAPGPRGSYAQVILFGRDFDTKYVVAKNWGDFLLSFANDLEKGNWYLVDEDDDFFGGEGELVFRDKNAGNRIMDYLEVLKQRAWAKAKRTDLGHNEQVQNKSSQPMRSLIDGSNLDLGQVSSQTSSAVADPDFKDNKDTLVKEETAEIENEAQTENTVTESALPAASEPEPKKVASSGAEKAPKLEGEEPKEAILPSKAFEDLQETEAPATAEVNAEVLDFNDDKESGDKLGNKETPKDVAKLEEEFESVAL</sequence>
<dbReference type="InterPro" id="IPR018958">
    <property type="entry name" value="Knr4/Smi1-like_dom"/>
</dbReference>
<gene>
    <name evidence="4" type="ORF">LAMI_0G02344G</name>
</gene>
<organism evidence="4 5">
    <name type="scientific">Lachancea mirantina</name>
    <dbReference type="NCBI Taxonomy" id="1230905"/>
    <lineage>
        <taxon>Eukaryota</taxon>
        <taxon>Fungi</taxon>
        <taxon>Dikarya</taxon>
        <taxon>Ascomycota</taxon>
        <taxon>Saccharomycotina</taxon>
        <taxon>Saccharomycetes</taxon>
        <taxon>Saccharomycetales</taxon>
        <taxon>Saccharomycetaceae</taxon>
        <taxon>Lachancea</taxon>
    </lineage>
</organism>
<dbReference type="STRING" id="1230905.A0A1G4K7W8"/>
<feature type="domain" description="Knr4/Smi1-like" evidence="3">
    <location>
        <begin position="96"/>
        <end position="325"/>
    </location>
</feature>
<evidence type="ECO:0000313" key="5">
    <source>
        <dbReference type="Proteomes" id="UP000191024"/>
    </source>
</evidence>
<dbReference type="EMBL" id="LT598469">
    <property type="protein sequence ID" value="SCV00019.1"/>
    <property type="molecule type" value="Genomic_DNA"/>
</dbReference>
<evidence type="ECO:0000256" key="1">
    <source>
        <dbReference type="ARBA" id="ARBA00005303"/>
    </source>
</evidence>
<accession>A0A1G4K7W8</accession>
<feature type="compositionally biased region" description="Basic and acidic residues" evidence="2">
    <location>
        <begin position="471"/>
        <end position="481"/>
    </location>
</feature>
<dbReference type="PANTHER" id="PTHR47432">
    <property type="entry name" value="CELL WALL ASSEMBLY REGULATOR SMI1"/>
    <property type="match status" value="1"/>
</dbReference>
<feature type="compositionally biased region" description="Basic and acidic residues" evidence="2">
    <location>
        <begin position="512"/>
        <end position="534"/>
    </location>
</feature>
<keyword evidence="5" id="KW-1185">Reference proteome</keyword>
<feature type="region of interest" description="Disordered" evidence="2">
    <location>
        <begin position="173"/>
        <end position="193"/>
    </location>
</feature>